<gene>
    <name evidence="2" type="ORF">CS078_09355</name>
</gene>
<feature type="domain" description="ABC toxin N-terminal" evidence="1">
    <location>
        <begin position="7"/>
        <end position="133"/>
    </location>
</feature>
<reference evidence="2 3" key="1">
    <citation type="journal article" date="2018" name="Front. Microbiol.">
        <title>Discovery of Phloeophagus Beetles as a Source of Pseudomonas Strains That Produce Potentially New Bioactive Substances and Description of Pseudomonas bohemica sp. nov.</title>
        <authorList>
            <person name="Saati-Santamaria Z."/>
            <person name="Lopez-Mondejar R."/>
            <person name="Jimenez-Gomez A."/>
            <person name="Diez-Mendez A."/>
            <person name="Vetrovsky T."/>
            <person name="Igual J.M."/>
            <person name="Velazquez E."/>
            <person name="Kolarik M."/>
            <person name="Rivas R."/>
            <person name="Garcia-Fraile P."/>
        </authorList>
    </citation>
    <scope>NUCLEOTIDE SEQUENCE [LARGE SCALE GENOMIC DNA]</scope>
    <source>
        <strain evidence="2 3">A2-NA13</strain>
    </source>
</reference>
<dbReference type="AlphaFoldDB" id="A0A3L8CR37"/>
<sequence>MQTLQIDELTEQYTAAMVEAILGQLLWEGPVVLRTPDDLSDYLMLDVQSGAQLDATWIAANVRCLQQHIQSVYSGMEEGYEAAHFDPEDIEYWYRILSHYSTWSANVTLQDQAENYIVPALRLGKTQLFRSLENNLNQMRLSSDSVQKGLMEYTQSLQRV</sequence>
<keyword evidence="3" id="KW-1185">Reference proteome</keyword>
<dbReference type="RefSeq" id="WP_338109230.1">
    <property type="nucleotide sequence ID" value="NZ_PEGB01000003.1"/>
</dbReference>
<dbReference type="InterPro" id="IPR046839">
    <property type="entry name" value="ABC_toxin_N"/>
</dbReference>
<protein>
    <recommendedName>
        <fullName evidence="1">ABC toxin N-terminal domain-containing protein</fullName>
    </recommendedName>
</protein>
<feature type="non-terminal residue" evidence="2">
    <location>
        <position position="160"/>
    </location>
</feature>
<evidence type="ECO:0000259" key="1">
    <source>
        <dbReference type="Pfam" id="PF20220"/>
    </source>
</evidence>
<evidence type="ECO:0000313" key="3">
    <source>
        <dbReference type="Proteomes" id="UP000282140"/>
    </source>
</evidence>
<comment type="caution">
    <text evidence="2">The sequence shown here is derived from an EMBL/GenBank/DDBJ whole genome shotgun (WGS) entry which is preliminary data.</text>
</comment>
<name>A0A3L8CR37_9PSED</name>
<dbReference type="Pfam" id="PF20220">
    <property type="entry name" value="ABC_toxin_N"/>
    <property type="match status" value="1"/>
</dbReference>
<accession>A0A3L8CR37</accession>
<organism evidence="2 3">
    <name type="scientific">Pseudomonas prosekii</name>
    <dbReference type="NCBI Taxonomy" id="1148509"/>
    <lineage>
        <taxon>Bacteria</taxon>
        <taxon>Pseudomonadati</taxon>
        <taxon>Pseudomonadota</taxon>
        <taxon>Gammaproteobacteria</taxon>
        <taxon>Pseudomonadales</taxon>
        <taxon>Pseudomonadaceae</taxon>
        <taxon>Pseudomonas</taxon>
    </lineage>
</organism>
<dbReference type="Proteomes" id="UP000282140">
    <property type="component" value="Unassembled WGS sequence"/>
</dbReference>
<evidence type="ECO:0000313" key="2">
    <source>
        <dbReference type="EMBL" id="RLU10318.1"/>
    </source>
</evidence>
<dbReference type="EMBL" id="PEGB01000003">
    <property type="protein sequence ID" value="RLU10318.1"/>
    <property type="molecule type" value="Genomic_DNA"/>
</dbReference>
<proteinExistence type="predicted"/>